<dbReference type="AlphaFoldDB" id="A0A5C4RYS7"/>
<evidence type="ECO:0000256" key="10">
    <source>
        <dbReference type="ARBA" id="ARBA00038489"/>
    </source>
</evidence>
<evidence type="ECO:0000256" key="9">
    <source>
        <dbReference type="ARBA" id="ARBA00032824"/>
    </source>
</evidence>
<keyword evidence="6 15" id="KW-0560">Oxidoreductase</keyword>
<dbReference type="SUPFAM" id="SSF52833">
    <property type="entry name" value="Thioredoxin-like"/>
    <property type="match status" value="1"/>
</dbReference>
<dbReference type="GO" id="GO:0034599">
    <property type="term" value="P:cellular response to oxidative stress"/>
    <property type="evidence" value="ECO:0007669"/>
    <property type="project" value="TreeGrafter"/>
</dbReference>
<dbReference type="Pfam" id="PF00578">
    <property type="entry name" value="AhpC-TSA"/>
    <property type="match status" value="1"/>
</dbReference>
<keyword evidence="5" id="KW-0049">Antioxidant</keyword>
<gene>
    <name evidence="15" type="ORF">FGF68_08040</name>
</gene>
<dbReference type="FunFam" id="3.40.30.10:FF:000007">
    <property type="entry name" value="Thioredoxin-dependent thiol peroxidase"/>
    <property type="match status" value="1"/>
</dbReference>
<dbReference type="PROSITE" id="PS51352">
    <property type="entry name" value="THIOREDOXIN_2"/>
    <property type="match status" value="1"/>
</dbReference>
<comment type="catalytic activity">
    <reaction evidence="12">
        <text>a hydroperoxide + [thioredoxin]-dithiol = an alcohol + [thioredoxin]-disulfide + H2O</text>
        <dbReference type="Rhea" id="RHEA:62620"/>
        <dbReference type="Rhea" id="RHEA-COMP:10698"/>
        <dbReference type="Rhea" id="RHEA-COMP:10700"/>
        <dbReference type="ChEBI" id="CHEBI:15377"/>
        <dbReference type="ChEBI" id="CHEBI:29950"/>
        <dbReference type="ChEBI" id="CHEBI:30879"/>
        <dbReference type="ChEBI" id="CHEBI:35924"/>
        <dbReference type="ChEBI" id="CHEBI:50058"/>
        <dbReference type="EC" id="1.11.1.24"/>
    </reaction>
</comment>
<dbReference type="PANTHER" id="PTHR42801">
    <property type="entry name" value="THIOREDOXIN-DEPENDENT PEROXIDE REDUCTASE"/>
    <property type="match status" value="1"/>
</dbReference>
<dbReference type="InterPro" id="IPR013766">
    <property type="entry name" value="Thioredoxin_domain"/>
</dbReference>
<proteinExistence type="inferred from homology"/>
<evidence type="ECO:0000256" key="3">
    <source>
        <dbReference type="ARBA" id="ARBA00013017"/>
    </source>
</evidence>
<evidence type="ECO:0000256" key="1">
    <source>
        <dbReference type="ARBA" id="ARBA00003330"/>
    </source>
</evidence>
<protein>
    <recommendedName>
        <fullName evidence="3">thioredoxin-dependent peroxiredoxin</fullName>
        <ecNumber evidence="3">1.11.1.24</ecNumber>
    </recommendedName>
    <alternativeName>
        <fullName evidence="9">Thioredoxin peroxidase</fullName>
    </alternativeName>
    <alternativeName>
        <fullName evidence="11">Thioredoxin-dependent peroxiredoxin Bcp</fullName>
    </alternativeName>
</protein>
<evidence type="ECO:0000256" key="2">
    <source>
        <dbReference type="ARBA" id="ARBA00011245"/>
    </source>
</evidence>
<organism evidence="15 16">
    <name type="scientific">Prosthecochloris vibrioformis</name>
    <name type="common">Chlorobium vibrioforme</name>
    <dbReference type="NCBI Taxonomy" id="1098"/>
    <lineage>
        <taxon>Bacteria</taxon>
        <taxon>Pseudomonadati</taxon>
        <taxon>Chlorobiota</taxon>
        <taxon>Chlorobiia</taxon>
        <taxon>Chlorobiales</taxon>
        <taxon>Chlorobiaceae</taxon>
        <taxon>Prosthecochloris</taxon>
    </lineage>
</organism>
<name>A0A5C4RYS7_PROVB</name>
<evidence type="ECO:0000313" key="15">
    <source>
        <dbReference type="EMBL" id="TNJ36185.1"/>
    </source>
</evidence>
<dbReference type="EC" id="1.11.1.24" evidence="3"/>
<dbReference type="EMBL" id="VDCI01000007">
    <property type="protein sequence ID" value="TNJ36185.1"/>
    <property type="molecule type" value="Genomic_DNA"/>
</dbReference>
<evidence type="ECO:0000256" key="6">
    <source>
        <dbReference type="ARBA" id="ARBA00023002"/>
    </source>
</evidence>
<feature type="domain" description="Thioredoxin" evidence="14">
    <location>
        <begin position="4"/>
        <end position="155"/>
    </location>
</feature>
<evidence type="ECO:0000256" key="4">
    <source>
        <dbReference type="ARBA" id="ARBA00022559"/>
    </source>
</evidence>
<dbReference type="RefSeq" id="WP_068867502.1">
    <property type="nucleotide sequence ID" value="NZ_VDCI01000007.1"/>
</dbReference>
<sequence>MQLLEKGSKAPLFSSVDQDGAPVGLQDFLGRKVVLYFYPKDDTPGCTKEACAFRDNFPKFKEIGVEVLGVSVDGETKHKKFTTKYELPFRLVVDDEKRIVEQYGVWGKKKFMGREYMGTSRVTYLIDEQGVIEEVWPKVKPDKHAEEILEYLEKH</sequence>
<keyword evidence="4 15" id="KW-0575">Peroxidase</keyword>
<comment type="similarity">
    <text evidence="10">Belongs to the peroxiredoxin family. BCP/PrxQ subfamily.</text>
</comment>
<evidence type="ECO:0000313" key="16">
    <source>
        <dbReference type="Proteomes" id="UP000309544"/>
    </source>
</evidence>
<accession>A0A5C4RYS7</accession>
<evidence type="ECO:0000256" key="13">
    <source>
        <dbReference type="PIRSR" id="PIRSR000239-1"/>
    </source>
</evidence>
<dbReference type="Gene3D" id="3.40.30.10">
    <property type="entry name" value="Glutaredoxin"/>
    <property type="match status" value="1"/>
</dbReference>
<dbReference type="GO" id="GO:0008379">
    <property type="term" value="F:thioredoxin peroxidase activity"/>
    <property type="evidence" value="ECO:0007669"/>
    <property type="project" value="TreeGrafter"/>
</dbReference>
<evidence type="ECO:0000256" key="12">
    <source>
        <dbReference type="ARBA" id="ARBA00049091"/>
    </source>
</evidence>
<evidence type="ECO:0000259" key="14">
    <source>
        <dbReference type="PROSITE" id="PS51352"/>
    </source>
</evidence>
<comment type="function">
    <text evidence="1">Thiol-specific peroxidase that catalyzes the reduction of hydrogen peroxide and organic hydroperoxides to water and alcohols, respectively. Plays a role in cell protection against oxidative stress by detoxifying peroxides and as sensor of hydrogen peroxide-mediated signaling events.</text>
</comment>
<comment type="caution">
    <text evidence="15">The sequence shown here is derived from an EMBL/GenBank/DDBJ whole genome shotgun (WGS) entry which is preliminary data.</text>
</comment>
<dbReference type="CDD" id="cd03017">
    <property type="entry name" value="PRX_BCP"/>
    <property type="match status" value="1"/>
</dbReference>
<keyword evidence="8" id="KW-0676">Redox-active center</keyword>
<reference evidence="15 16" key="1">
    <citation type="submission" date="2019-05" db="EMBL/GenBank/DDBJ databases">
        <title>Draft Whole-Genome sequence of the green sulfur bacterium Prosthecochloris vibrioformis DSM 260.</title>
        <authorList>
            <person name="Meyer T.E."/>
            <person name="Kyndt J.A."/>
        </authorList>
    </citation>
    <scope>NUCLEOTIDE SEQUENCE [LARGE SCALE GENOMIC DNA]</scope>
    <source>
        <strain evidence="15 16">DSM 260</strain>
    </source>
</reference>
<dbReference type="InterPro" id="IPR024706">
    <property type="entry name" value="Peroxiredoxin_AhpC-typ"/>
</dbReference>
<dbReference type="NCBIfam" id="NF006960">
    <property type="entry name" value="PRK09437.1"/>
    <property type="match status" value="1"/>
</dbReference>
<dbReference type="PIRSF" id="PIRSF000239">
    <property type="entry name" value="AHPC"/>
    <property type="match status" value="1"/>
</dbReference>
<evidence type="ECO:0000256" key="11">
    <source>
        <dbReference type="ARBA" id="ARBA00042639"/>
    </source>
</evidence>
<dbReference type="InterPro" id="IPR036249">
    <property type="entry name" value="Thioredoxin-like_sf"/>
</dbReference>
<feature type="active site" description="Cysteine sulfenic acid (-SOH) intermediate; for peroxidase activity" evidence="13">
    <location>
        <position position="46"/>
    </location>
</feature>
<dbReference type="Proteomes" id="UP000309544">
    <property type="component" value="Unassembled WGS sequence"/>
</dbReference>
<comment type="subunit">
    <text evidence="2">Monomer.</text>
</comment>
<dbReference type="PANTHER" id="PTHR42801:SF4">
    <property type="entry name" value="AHPC_TSA FAMILY PROTEIN"/>
    <property type="match status" value="1"/>
</dbReference>
<dbReference type="GO" id="GO:0045454">
    <property type="term" value="P:cell redox homeostasis"/>
    <property type="evidence" value="ECO:0007669"/>
    <property type="project" value="TreeGrafter"/>
</dbReference>
<evidence type="ECO:0000256" key="5">
    <source>
        <dbReference type="ARBA" id="ARBA00022862"/>
    </source>
</evidence>
<dbReference type="InterPro" id="IPR050924">
    <property type="entry name" value="Peroxiredoxin_BCP/PrxQ"/>
</dbReference>
<evidence type="ECO:0000256" key="7">
    <source>
        <dbReference type="ARBA" id="ARBA00023157"/>
    </source>
</evidence>
<keyword evidence="7" id="KW-1015">Disulfide bond</keyword>
<dbReference type="GO" id="GO:0005737">
    <property type="term" value="C:cytoplasm"/>
    <property type="evidence" value="ECO:0007669"/>
    <property type="project" value="TreeGrafter"/>
</dbReference>
<keyword evidence="16" id="KW-1185">Reference proteome</keyword>
<dbReference type="InterPro" id="IPR000866">
    <property type="entry name" value="AhpC/TSA"/>
</dbReference>
<evidence type="ECO:0000256" key="8">
    <source>
        <dbReference type="ARBA" id="ARBA00023284"/>
    </source>
</evidence>